<keyword evidence="4" id="KW-0315">Glutamine amidotransferase</keyword>
<evidence type="ECO:0000256" key="5">
    <source>
        <dbReference type="ARBA" id="ARBA00044031"/>
    </source>
</evidence>
<dbReference type="InterPro" id="IPR050472">
    <property type="entry name" value="Anth_synth/Amidotransfase"/>
</dbReference>
<dbReference type="PRINTS" id="PR00099">
    <property type="entry name" value="CPSGATASE"/>
</dbReference>
<dbReference type="Proteomes" id="UP001642484">
    <property type="component" value="Unassembled WGS sequence"/>
</dbReference>
<evidence type="ECO:0000256" key="8">
    <source>
        <dbReference type="SAM" id="MobiDB-lite"/>
    </source>
</evidence>
<evidence type="ECO:0000256" key="6">
    <source>
        <dbReference type="ARBA" id="ARBA00048816"/>
    </source>
</evidence>
<comment type="pathway">
    <text evidence="1">Amino-acid biosynthesis; L-arginine biosynthesis; carbamoyl phosphate from bicarbonate: step 1/1.</text>
</comment>
<evidence type="ECO:0000256" key="4">
    <source>
        <dbReference type="ARBA" id="ARBA00022962"/>
    </source>
</evidence>
<dbReference type="PROSITE" id="PS51273">
    <property type="entry name" value="GATASE_TYPE_1"/>
    <property type="match status" value="1"/>
</dbReference>
<name>A0ABP0HP41_9DINO</name>
<feature type="compositionally biased region" description="Basic and acidic residues" evidence="8">
    <location>
        <begin position="219"/>
        <end position="234"/>
    </location>
</feature>
<dbReference type="InterPro" id="IPR017926">
    <property type="entry name" value="GATASE"/>
</dbReference>
<reference evidence="10 11" key="1">
    <citation type="submission" date="2024-02" db="EMBL/GenBank/DDBJ databases">
        <authorList>
            <person name="Chen Y."/>
            <person name="Shah S."/>
            <person name="Dougan E. K."/>
            <person name="Thang M."/>
            <person name="Chan C."/>
        </authorList>
    </citation>
    <scope>NUCLEOTIDE SEQUENCE [LARGE SCALE GENOMIC DNA]</scope>
</reference>
<organism evidence="10 11">
    <name type="scientific">Durusdinium trenchii</name>
    <dbReference type="NCBI Taxonomy" id="1381693"/>
    <lineage>
        <taxon>Eukaryota</taxon>
        <taxon>Sar</taxon>
        <taxon>Alveolata</taxon>
        <taxon>Dinophyceae</taxon>
        <taxon>Suessiales</taxon>
        <taxon>Symbiodiniaceae</taxon>
        <taxon>Durusdinium</taxon>
    </lineage>
</organism>
<accession>A0ABP0HP41</accession>
<evidence type="ECO:0000256" key="1">
    <source>
        <dbReference type="ARBA" id="ARBA00005077"/>
    </source>
</evidence>
<dbReference type="EMBL" id="CAXAMN010000858">
    <property type="protein sequence ID" value="CAK8991119.1"/>
    <property type="molecule type" value="Genomic_DNA"/>
</dbReference>
<dbReference type="InterPro" id="IPR036480">
    <property type="entry name" value="CarbP_synth_ssu_N_sf"/>
</dbReference>
<evidence type="ECO:0000313" key="11">
    <source>
        <dbReference type="Proteomes" id="UP001642484"/>
    </source>
</evidence>
<dbReference type="SMART" id="SM00952">
    <property type="entry name" value="RAP"/>
    <property type="match status" value="1"/>
</dbReference>
<dbReference type="InterPro" id="IPR013584">
    <property type="entry name" value="RAP"/>
</dbReference>
<dbReference type="InterPro" id="IPR029062">
    <property type="entry name" value="Class_I_gatase-like"/>
</dbReference>
<sequence>MSLFSRETVFERSKCIGPLPMCQGMQGVEDPVGQAQLAGQFTWSLLQQPHARMKHADVRRHPLLAPLKLPSYEDGPEQVELWLQHRDARRVELQTDGKARSASGLSDAVSSTTSEMAVAAATATRLPIASRYREEDWEADLLAWKKLYGCPDVGESSPSSPPARTISSEPPRQAKAASPRVEVPTQRSEAGVDVPKAPPIEPAPAEPGPEPAAAQPVEAQKESPPEGNARRTEMTESPEMNVPKEATSVTPYVPPGRPERPPSRRDRAQAALVVAEAPAQAPPDSGHKANYTKQDLEIATQSARSKAAGENGWRSSFQEAALNLRDFFQDLRKSRHREKGRQATGPLWLHLAAQAKNLADQFDLNQLLEVLKLFCSVRYEDYELYMRLLGEVPHYVKQASTEQLCQLARLLARRRLRERNYVDMVVAHLLHKIRVSEDNLTMRLLVKTANALAALECRSQPKFVEHFNRHFEHRIEELDDEMCCMVSPVFLVNYMSDALRRSFLKRCAEIQAGFSGNPIRNLACMELALRKEQHSLVASLPQFVVRYLQKVRTQSEFDKWGSVVVPTTVAPDGPRGDDRHELEVSLLRKAAASKTNNTSDVFSSDMHRDVSACLTHLGIEHENGVVTGPYLLDVVAKDMVNPSRRIIYEVNSPHHFYEGTKALVAEKRLRHRLLGRLGHHLHMVNAADWRPLSAAAKMTFLLKIQQEQQDKHSDEYKQQVVFNTGMVAYPESITDPSYAGQILVFTYPLLGNYGIPSDEKDELGLPRWFESHKIHLKGVVITDYSYEPSHYSCIRSLGEWLASQGIPGSTPSASLALDDPNKRNLVAEVSRTQKDVYTPVKVNERLKRQVHILAVDCGVKNNIIRCLVNLGLRVTVVPWDYDFTQDDFDGLFLSNGPGDPTMCQATVEHVRYVMKHRPETPIFGICLGNQILALAAGASTYKMKFGNRGMNQPVVDLRTQRCYITAQNHGFAVDQSSLPSNWVPLMVNANDGANEGIIHSSRPLWKRLCFLPAMELPPDDCGPQIFSNLDLVSLTHKAVPDLKTPTRKRMESVSEGLSAEKALKCCAKMCVHHFRASSQRVKSMEEIRSKMADLNQEETNAFILGILGKLSKKENVGDSLSLEWALCGATLCRNGFCILLGINEKRVMRLLDGLALNLVPPDKRKHNGRAPSKGNNVDSFFTYYYWNFAETLAEAPPEEELQGAAMCTSGLFLPSEASSELPASFMEGSAHYSEAALAEVNAPAKMVRLTPSDGSTSLAPRYINHMTMEAFYQIYLMWADGAALDESEIAGCWCFRKTYDTQWKSTLRMRTVSQHARCSTCAEFSARCNKAACESDRLKLEAVQKGHLLNVHQYRLIQGRLNTLSETEGSNILKIDLDGLDQNKTKFPRNLASSKTLSSCWRPQLHLVGVIVWGVVEGYVILPPDVAKDSSCEATLVMKAVDWAHEELSRHGRSGQSRTSLAKWGTHTAPLTSGWAKQLPHSASKLALNHLRILWICSRTSSHQSGTELSR</sequence>
<evidence type="ECO:0000313" key="10">
    <source>
        <dbReference type="EMBL" id="CAK8991119.1"/>
    </source>
</evidence>
<keyword evidence="11" id="KW-1185">Reference proteome</keyword>
<dbReference type="CDD" id="cd01744">
    <property type="entry name" value="GATase1_CPSase"/>
    <property type="match status" value="1"/>
</dbReference>
<feature type="region of interest" description="Disordered" evidence="8">
    <location>
        <begin position="152"/>
        <end position="269"/>
    </location>
</feature>
<dbReference type="PANTHER" id="PTHR43418:SF7">
    <property type="entry name" value="CARBAMOYL-PHOSPHATE SYNTHASE SMALL CHAIN"/>
    <property type="match status" value="1"/>
</dbReference>
<feature type="compositionally biased region" description="Basic and acidic residues" evidence="8">
    <location>
        <begin position="257"/>
        <end position="268"/>
    </location>
</feature>
<proteinExistence type="inferred from homology"/>
<evidence type="ECO:0000256" key="2">
    <source>
        <dbReference type="ARBA" id="ARBA00007800"/>
    </source>
</evidence>
<protein>
    <recommendedName>
        <fullName evidence="3">carbamoyl-phosphate synthase (glutamine-hydrolyzing)</fullName>
        <ecNumber evidence="3">6.3.5.5</ecNumber>
    </recommendedName>
</protein>
<comment type="similarity">
    <text evidence="2">Belongs to the CarA family.</text>
</comment>
<feature type="compositionally biased region" description="Pro residues" evidence="8">
    <location>
        <begin position="196"/>
        <end position="210"/>
    </location>
</feature>
<evidence type="ECO:0000259" key="9">
    <source>
        <dbReference type="PROSITE" id="PS51286"/>
    </source>
</evidence>
<gene>
    <name evidence="10" type="ORF">CCMP2556_LOCUS2320</name>
</gene>
<dbReference type="SUPFAM" id="SSF52317">
    <property type="entry name" value="Class I glutamine amidotransferase-like"/>
    <property type="match status" value="1"/>
</dbReference>
<evidence type="ECO:0000256" key="7">
    <source>
        <dbReference type="ARBA" id="ARBA00049285"/>
    </source>
</evidence>
<dbReference type="SUPFAM" id="SSF52021">
    <property type="entry name" value="Carbamoyl phosphate synthetase, small subunit N-terminal domain"/>
    <property type="match status" value="1"/>
</dbReference>
<dbReference type="Gene3D" id="3.50.30.20">
    <property type="entry name" value="Carbamoyl-phosphate synthase small subunit, N-terminal domain"/>
    <property type="match status" value="1"/>
</dbReference>
<dbReference type="Pfam" id="PF08373">
    <property type="entry name" value="RAP"/>
    <property type="match status" value="1"/>
</dbReference>
<evidence type="ECO:0000256" key="3">
    <source>
        <dbReference type="ARBA" id="ARBA00012738"/>
    </source>
</evidence>
<dbReference type="InterPro" id="IPR035686">
    <property type="entry name" value="CPSase_GATase1"/>
</dbReference>
<dbReference type="Gene3D" id="3.40.50.880">
    <property type="match status" value="1"/>
</dbReference>
<dbReference type="Pfam" id="PF00988">
    <property type="entry name" value="CPSase_sm_chain"/>
    <property type="match status" value="1"/>
</dbReference>
<dbReference type="EC" id="6.3.5.5" evidence="3"/>
<comment type="catalytic activity">
    <reaction evidence="6">
        <text>hydrogencarbonate + L-glutamine + 2 ATP + H2O = carbamoyl phosphate + L-glutamate + 2 ADP + phosphate + 2 H(+)</text>
        <dbReference type="Rhea" id="RHEA:18633"/>
        <dbReference type="ChEBI" id="CHEBI:15377"/>
        <dbReference type="ChEBI" id="CHEBI:15378"/>
        <dbReference type="ChEBI" id="CHEBI:17544"/>
        <dbReference type="ChEBI" id="CHEBI:29985"/>
        <dbReference type="ChEBI" id="CHEBI:30616"/>
        <dbReference type="ChEBI" id="CHEBI:43474"/>
        <dbReference type="ChEBI" id="CHEBI:58228"/>
        <dbReference type="ChEBI" id="CHEBI:58359"/>
        <dbReference type="ChEBI" id="CHEBI:456216"/>
        <dbReference type="EC" id="6.3.5.5"/>
    </reaction>
</comment>
<comment type="catalytic activity">
    <reaction evidence="7">
        <text>L-glutamine + H2O = L-glutamate + NH4(+)</text>
        <dbReference type="Rhea" id="RHEA:15889"/>
        <dbReference type="ChEBI" id="CHEBI:15377"/>
        <dbReference type="ChEBI" id="CHEBI:28938"/>
        <dbReference type="ChEBI" id="CHEBI:29985"/>
        <dbReference type="ChEBI" id="CHEBI:58359"/>
    </reaction>
</comment>
<feature type="domain" description="RAP" evidence="9">
    <location>
        <begin position="646"/>
        <end position="703"/>
    </location>
</feature>
<dbReference type="PRINTS" id="PR00096">
    <property type="entry name" value="GATASE"/>
</dbReference>
<dbReference type="InterPro" id="IPR002474">
    <property type="entry name" value="CarbamoylP_synth_ssu_N"/>
</dbReference>
<dbReference type="Pfam" id="PF00117">
    <property type="entry name" value="GATase"/>
    <property type="match status" value="1"/>
</dbReference>
<dbReference type="PANTHER" id="PTHR43418">
    <property type="entry name" value="MULTIFUNCTIONAL TRYPTOPHAN BIOSYNTHESIS PROTEIN-RELATED"/>
    <property type="match status" value="1"/>
</dbReference>
<comment type="caution">
    <text evidence="10">The sequence shown here is derived from an EMBL/GenBank/DDBJ whole genome shotgun (WGS) entry which is preliminary data.</text>
</comment>
<dbReference type="SMART" id="SM01097">
    <property type="entry name" value="CPSase_sm_chain"/>
    <property type="match status" value="1"/>
</dbReference>
<comment type="subunit">
    <text evidence="5">Heterodimer composed of 2 chains; the small (or glutamine) chain promotes the hydrolysis of glutamine to ammonia, which is used by the large (or ammonia) chain to synthesize carbamoyl phosphate.</text>
</comment>
<dbReference type="PROSITE" id="PS51286">
    <property type="entry name" value="RAP"/>
    <property type="match status" value="1"/>
</dbReference>